<reference evidence="2 3" key="1">
    <citation type="submission" date="2017-10" db="EMBL/GenBank/DDBJ databases">
        <title>Bacillus sp. nov., a halophilic bacterium isolated from a Yangshapao Lake.</title>
        <authorList>
            <person name="Wang H."/>
        </authorList>
    </citation>
    <scope>NUCLEOTIDE SEQUENCE [LARGE SCALE GENOMIC DNA]</scope>
    <source>
        <strain evidence="2 3">YSP-3</strain>
    </source>
</reference>
<dbReference type="Gene3D" id="3.20.100.30">
    <property type="entry name" value="VTC, catalytic tunnel domain"/>
    <property type="match status" value="1"/>
</dbReference>
<accession>A0A2W0HG77</accession>
<evidence type="ECO:0000313" key="2">
    <source>
        <dbReference type="EMBL" id="PYZ95882.1"/>
    </source>
</evidence>
<evidence type="ECO:0000313" key="3">
    <source>
        <dbReference type="Proteomes" id="UP000248066"/>
    </source>
</evidence>
<evidence type="ECO:0000259" key="1">
    <source>
        <dbReference type="Pfam" id="PF09359"/>
    </source>
</evidence>
<dbReference type="GO" id="GO:0006799">
    <property type="term" value="P:polyphosphate biosynthetic process"/>
    <property type="evidence" value="ECO:0007669"/>
    <property type="project" value="UniProtKB-ARBA"/>
</dbReference>
<organism evidence="2 3">
    <name type="scientific">Alteribacter lacisalsi</name>
    <dbReference type="NCBI Taxonomy" id="2045244"/>
    <lineage>
        <taxon>Bacteria</taxon>
        <taxon>Bacillati</taxon>
        <taxon>Bacillota</taxon>
        <taxon>Bacilli</taxon>
        <taxon>Bacillales</taxon>
        <taxon>Bacillaceae</taxon>
        <taxon>Alteribacter</taxon>
    </lineage>
</organism>
<protein>
    <submittedName>
        <fullName evidence="2">VTC domain-containing protein</fullName>
    </submittedName>
</protein>
<dbReference type="CDD" id="cd07750">
    <property type="entry name" value="PolyPPase_VTC_like"/>
    <property type="match status" value="1"/>
</dbReference>
<feature type="domain" description="VTC" evidence="1">
    <location>
        <begin position="8"/>
        <end position="233"/>
    </location>
</feature>
<sequence>MVKEIFSRYEVKYLLPYELYEKLEKELHKKMKLDSYANEDGRYSIISLYFDSPDKKIYYETRNKARFRQKLRLRIYDTASLDDYAFFEVKKKYKKRTFKRRTNIRLRDAYRYLSGQETDMNKLDISNSQIFKEIEFFKNQYNLHPENVVSYERQAFVGIDDPDLRVTFDFNLKCRGDDLRIENGAYGTFFTDPNLVILEVKVNHSVPLWLSRVLSELGCEKKSVSKFCTSADVLSEEDDIGKDDGKQSIIV</sequence>
<keyword evidence="3" id="KW-1185">Reference proteome</keyword>
<dbReference type="Pfam" id="PF09359">
    <property type="entry name" value="VTC"/>
    <property type="match status" value="1"/>
</dbReference>
<dbReference type="InterPro" id="IPR018966">
    <property type="entry name" value="VTC_domain"/>
</dbReference>
<gene>
    <name evidence="2" type="ORF">CR205_16000</name>
</gene>
<dbReference type="InterPro" id="IPR042267">
    <property type="entry name" value="VTC_sf"/>
</dbReference>
<dbReference type="OrthoDB" id="185578at2"/>
<dbReference type="EMBL" id="PDOF01000003">
    <property type="protein sequence ID" value="PYZ95882.1"/>
    <property type="molecule type" value="Genomic_DNA"/>
</dbReference>
<dbReference type="RefSeq" id="WP_110521159.1">
    <property type="nucleotide sequence ID" value="NZ_PDOF01000003.1"/>
</dbReference>
<dbReference type="AlphaFoldDB" id="A0A2W0HG77"/>
<name>A0A2W0HG77_9BACI</name>
<proteinExistence type="predicted"/>
<dbReference type="Proteomes" id="UP000248066">
    <property type="component" value="Unassembled WGS sequence"/>
</dbReference>
<comment type="caution">
    <text evidence="2">The sequence shown here is derived from an EMBL/GenBank/DDBJ whole genome shotgun (WGS) entry which is preliminary data.</text>
</comment>